<evidence type="ECO:0000259" key="3">
    <source>
        <dbReference type="Pfam" id="PF00931"/>
    </source>
</evidence>
<dbReference type="PRINTS" id="PR00364">
    <property type="entry name" value="DISEASERSIST"/>
</dbReference>
<dbReference type="Pfam" id="PF00931">
    <property type="entry name" value="NB-ARC"/>
    <property type="match status" value="1"/>
</dbReference>
<evidence type="ECO:0000256" key="2">
    <source>
        <dbReference type="ARBA" id="ARBA00022821"/>
    </source>
</evidence>
<dbReference type="Proteomes" id="UP000030748">
    <property type="component" value="Unassembled WGS sequence"/>
</dbReference>
<dbReference type="InterPro" id="IPR056789">
    <property type="entry name" value="LRR_R13L1-DRL21"/>
</dbReference>
<dbReference type="PANTHER" id="PTHR36766:SF70">
    <property type="entry name" value="DISEASE RESISTANCE PROTEIN RGA4"/>
    <property type="match status" value="1"/>
</dbReference>
<dbReference type="eggNOG" id="KOG4658">
    <property type="taxonomic scope" value="Eukaryota"/>
</dbReference>
<evidence type="ECO:0000256" key="1">
    <source>
        <dbReference type="ARBA" id="ARBA00022614"/>
    </source>
</evidence>
<dbReference type="SUPFAM" id="SSF52540">
    <property type="entry name" value="P-loop containing nucleoside triphosphate hydrolases"/>
    <property type="match status" value="1"/>
</dbReference>
<dbReference type="Gene3D" id="3.80.10.10">
    <property type="entry name" value="Ribonuclease Inhibitor"/>
    <property type="match status" value="3"/>
</dbReference>
<gene>
    <name evidence="5" type="ORF">MIMGU_mgv1a018382mg</name>
</gene>
<accession>A0A022PSL6</accession>
<dbReference type="Gene3D" id="3.40.50.300">
    <property type="entry name" value="P-loop containing nucleotide triphosphate hydrolases"/>
    <property type="match status" value="1"/>
</dbReference>
<evidence type="ECO:0000313" key="6">
    <source>
        <dbReference type="Proteomes" id="UP000030748"/>
    </source>
</evidence>
<organism evidence="5 6">
    <name type="scientific">Erythranthe guttata</name>
    <name type="common">Yellow monkey flower</name>
    <name type="synonym">Mimulus guttatus</name>
    <dbReference type="NCBI Taxonomy" id="4155"/>
    <lineage>
        <taxon>Eukaryota</taxon>
        <taxon>Viridiplantae</taxon>
        <taxon>Streptophyta</taxon>
        <taxon>Embryophyta</taxon>
        <taxon>Tracheophyta</taxon>
        <taxon>Spermatophyta</taxon>
        <taxon>Magnoliopsida</taxon>
        <taxon>eudicotyledons</taxon>
        <taxon>Gunneridae</taxon>
        <taxon>Pentapetalae</taxon>
        <taxon>asterids</taxon>
        <taxon>lamiids</taxon>
        <taxon>Lamiales</taxon>
        <taxon>Phrymaceae</taxon>
        <taxon>Erythranthe</taxon>
    </lineage>
</organism>
<dbReference type="SUPFAM" id="SSF52058">
    <property type="entry name" value="L domain-like"/>
    <property type="match status" value="1"/>
</dbReference>
<reference evidence="5 6" key="1">
    <citation type="journal article" date="2013" name="Proc. Natl. Acad. Sci. U.S.A.">
        <title>Fine-scale variation in meiotic recombination in Mimulus inferred from population shotgun sequencing.</title>
        <authorList>
            <person name="Hellsten U."/>
            <person name="Wright K.M."/>
            <person name="Jenkins J."/>
            <person name="Shu S."/>
            <person name="Yuan Y."/>
            <person name="Wessler S.R."/>
            <person name="Schmutz J."/>
            <person name="Willis J.H."/>
            <person name="Rokhsar D.S."/>
        </authorList>
    </citation>
    <scope>NUCLEOTIDE SEQUENCE [LARGE SCALE GENOMIC DNA]</scope>
    <source>
        <strain evidence="6">cv. DUN x IM62</strain>
    </source>
</reference>
<protein>
    <submittedName>
        <fullName evidence="5">Uncharacterized protein</fullName>
    </submittedName>
</protein>
<name>A0A022PSL6_ERYGU</name>
<dbReference type="AlphaFoldDB" id="A0A022PSL6"/>
<feature type="domain" description="NB-ARC" evidence="3">
    <location>
        <begin position="2"/>
        <end position="153"/>
    </location>
</feature>
<dbReference type="InterPro" id="IPR001611">
    <property type="entry name" value="Leu-rich_rpt"/>
</dbReference>
<sequence length="816" mass="92234">ELSVIPIVGGCRSGKTSLARRAYENGWVKNHFKVRAWVKVDGQELRLHQAAHGIIKSALDISCSIHELHVLDGIVRETLQSERCLIVFDGVESMSNESWSHMVKHWFDFVDLGSVVLITTCRSEVANLVGQNPFELGQLSENDAMSLYRKFMHHLDKDVPTPLLTKNVAALCGGNPLSITLLGNLTSYDRKLLSAVDFSESMSLPAPDASAIILLCVWVLPPYLRYCIAYCSLFPKGYAFNKQKIDRMCAALRYDYADPYGVNKLFTTSFFTDMTYDDIGEVVEFRMPVLVKDVLEDVARIVYKLNIVGVIGSICDDAGALSLEGEHIKPKDMQTLILSPTIYLGRNLTHSLAEFTELRSLDLSCSGIHTLSEDIRVLKELRYLNLSYTLIERLPDSVTHLSELETLDLSWCYHLKALPEGICKLTNMINLDLYQCESLSELPSGIKSLNKLTSMPLFVLGDTDRDCARLRDLGSLRNLKGRLEIRNLENVRETDQARDAMMSNKSLNHLGLSWSNSSQKEAEHNNCSEILELLQPNKTRLKILDIKGYMGLRFPRWISTMEYVTKIFISDCACEELPSLGQIESLRELQLKGMNNIKRIGPEFYGDNHHDVFLSLRELGLYDMPMLSEWASPLYFDSYVLCALKTLTVEGCPKLASLPSILQQPKLIVCNSSNMNLGMSLGELIMESKSFKTLILFNIDGEFDHAPRFSGEGALLKHLGILHCRQLRDISLPCIHNLRKVHISDCPNLMFIHVTASFVYGIEELVVEDCPEATTIDGINKLGYLRKLIIKNCNTEFDFNYEISYHFLKNLNNYFA</sequence>
<dbReference type="Pfam" id="PF25019">
    <property type="entry name" value="LRR_R13L1-DRL21"/>
    <property type="match status" value="1"/>
</dbReference>
<evidence type="ECO:0000259" key="4">
    <source>
        <dbReference type="Pfam" id="PF25019"/>
    </source>
</evidence>
<dbReference type="InterPro" id="IPR032675">
    <property type="entry name" value="LRR_dom_sf"/>
</dbReference>
<dbReference type="GO" id="GO:0006952">
    <property type="term" value="P:defense response"/>
    <property type="evidence" value="ECO:0007669"/>
    <property type="project" value="UniProtKB-KW"/>
</dbReference>
<dbReference type="InterPro" id="IPR027417">
    <property type="entry name" value="P-loop_NTPase"/>
</dbReference>
<dbReference type="Pfam" id="PF13855">
    <property type="entry name" value="LRR_8"/>
    <property type="match status" value="1"/>
</dbReference>
<feature type="non-terminal residue" evidence="5">
    <location>
        <position position="1"/>
    </location>
</feature>
<dbReference type="InterPro" id="IPR002182">
    <property type="entry name" value="NB-ARC"/>
</dbReference>
<evidence type="ECO:0000313" key="5">
    <source>
        <dbReference type="EMBL" id="EYU17818.1"/>
    </source>
</evidence>
<keyword evidence="6" id="KW-1185">Reference proteome</keyword>
<feature type="domain" description="R13L1/DRL21-like LRR repeat region" evidence="4">
    <location>
        <begin position="470"/>
        <end position="594"/>
    </location>
</feature>
<dbReference type="PANTHER" id="PTHR36766">
    <property type="entry name" value="PLANT BROAD-SPECTRUM MILDEW RESISTANCE PROTEIN RPW8"/>
    <property type="match status" value="1"/>
</dbReference>
<dbReference type="GO" id="GO:0043531">
    <property type="term" value="F:ADP binding"/>
    <property type="evidence" value="ECO:0007669"/>
    <property type="project" value="InterPro"/>
</dbReference>
<keyword evidence="1" id="KW-0433">Leucine-rich repeat</keyword>
<proteinExistence type="predicted"/>
<dbReference type="EMBL" id="KI632359">
    <property type="protein sequence ID" value="EYU17818.1"/>
    <property type="molecule type" value="Genomic_DNA"/>
</dbReference>
<keyword evidence="2" id="KW-0611">Plant defense</keyword>